<dbReference type="PROSITE" id="PS51918">
    <property type="entry name" value="RADICAL_SAM"/>
    <property type="match status" value="1"/>
</dbReference>
<reference evidence="9" key="1">
    <citation type="journal article" date="2019" name="Int. J. Syst. Evol. Microbiol.">
        <title>The Global Catalogue of Microorganisms (GCM) 10K type strain sequencing project: providing services to taxonomists for standard genome sequencing and annotation.</title>
        <authorList>
            <consortium name="The Broad Institute Genomics Platform"/>
            <consortium name="The Broad Institute Genome Sequencing Center for Infectious Disease"/>
            <person name="Wu L."/>
            <person name="Ma J."/>
        </authorList>
    </citation>
    <scope>NUCLEOTIDE SEQUENCE [LARGE SCALE GENOMIC DNA]</scope>
    <source>
        <strain evidence="9">CGMCC 1.15399</strain>
    </source>
</reference>
<dbReference type="PANTHER" id="PTHR43409:SF7">
    <property type="entry name" value="BLL1977 PROTEIN"/>
    <property type="match status" value="1"/>
</dbReference>
<evidence type="ECO:0000313" key="8">
    <source>
        <dbReference type="EMBL" id="MFD1542008.1"/>
    </source>
</evidence>
<keyword evidence="3" id="KW-0479">Metal-binding</keyword>
<evidence type="ECO:0000256" key="1">
    <source>
        <dbReference type="ARBA" id="ARBA00001966"/>
    </source>
</evidence>
<dbReference type="SFLD" id="SFLDS00029">
    <property type="entry name" value="Radical_SAM"/>
    <property type="match status" value="1"/>
</dbReference>
<dbReference type="PROSITE" id="PS51332">
    <property type="entry name" value="B12_BINDING"/>
    <property type="match status" value="1"/>
</dbReference>
<dbReference type="EMBL" id="JBHUCM010000031">
    <property type="protein sequence ID" value="MFD1542008.1"/>
    <property type="molecule type" value="Genomic_DNA"/>
</dbReference>
<dbReference type="InterPro" id="IPR006638">
    <property type="entry name" value="Elp3/MiaA/NifB-like_rSAM"/>
</dbReference>
<feature type="domain" description="Radical SAM core" evidence="7">
    <location>
        <begin position="254"/>
        <end position="500"/>
    </location>
</feature>
<keyword evidence="9" id="KW-1185">Reference proteome</keyword>
<dbReference type="SFLD" id="SFLDG01082">
    <property type="entry name" value="B12-binding_domain_containing"/>
    <property type="match status" value="1"/>
</dbReference>
<comment type="cofactor">
    <cofactor evidence="1">
        <name>[4Fe-4S] cluster</name>
        <dbReference type="ChEBI" id="CHEBI:49883"/>
    </cofactor>
</comment>
<evidence type="ECO:0000256" key="5">
    <source>
        <dbReference type="ARBA" id="ARBA00023014"/>
    </source>
</evidence>
<proteinExistence type="predicted"/>
<protein>
    <submittedName>
        <fullName evidence="8">B12-binding domain-containing radical SAM protein</fullName>
    </submittedName>
</protein>
<organism evidence="8 9">
    <name type="scientific">Nonomuraea guangzhouensis</name>
    <dbReference type="NCBI Taxonomy" id="1291555"/>
    <lineage>
        <taxon>Bacteria</taxon>
        <taxon>Bacillati</taxon>
        <taxon>Actinomycetota</taxon>
        <taxon>Actinomycetes</taxon>
        <taxon>Streptosporangiales</taxon>
        <taxon>Streptosporangiaceae</taxon>
        <taxon>Nonomuraea</taxon>
    </lineage>
</organism>
<dbReference type="Proteomes" id="UP001597097">
    <property type="component" value="Unassembled WGS sequence"/>
</dbReference>
<evidence type="ECO:0000313" key="9">
    <source>
        <dbReference type="Proteomes" id="UP001597097"/>
    </source>
</evidence>
<keyword evidence="2" id="KW-0949">S-adenosyl-L-methionine</keyword>
<feature type="domain" description="B12-binding" evidence="6">
    <location>
        <begin position="73"/>
        <end position="228"/>
    </location>
</feature>
<gene>
    <name evidence="8" type="ORF">ACFSJ0_33505</name>
</gene>
<sequence>MTMVSDAVIDALLIVPPISPSETNPPLGPMILARAADRHGLKVKILDLNIEYLLSFQGAAETVETGVLGDHGKNRVFLATAAERFFRGTGLPTTEALHLPDTADARAGMHFAFDTLHHATARATTDAMPWSEWLDELIFGATTTPPSVVGISMMGPSQVFLALVVARLVKRHWPRSVTVLGGSHVTLLSAEMAADPRYLAFVDFALPGHSEEEFAALVRDLRLGRGPATAIVPAPVPGRSFDYLPLAAADQLRVYDPATLTMPLQFTRGCSYRRCTFCTYPVVEPALTPLHAARAVQAINALVSEYGLTRFSIKDSLFTVPMMLSLADELARAGTHVRWSATTKATRSLVTHAPRLAGAGLTTLELGVETIHPRSQRLFDKVADLGMIEDVVRACADSGIAVVLNLIFGLPKESLDQAERQLDWFLRQRDRAPAGMVDGSLNLLEIVRGSPLALNPPPEVELHGIAPWAYSYAWNAPMWRPELAERLRAVELRSTGLTPQAAVGADP</sequence>
<evidence type="ECO:0000259" key="7">
    <source>
        <dbReference type="PROSITE" id="PS51918"/>
    </source>
</evidence>
<evidence type="ECO:0000256" key="3">
    <source>
        <dbReference type="ARBA" id="ARBA00022723"/>
    </source>
</evidence>
<accession>A0ABW4GI75</accession>
<dbReference type="InterPro" id="IPR006158">
    <property type="entry name" value="Cobalamin-bd"/>
</dbReference>
<keyword evidence="4" id="KW-0408">Iron</keyword>
<dbReference type="SMART" id="SM00729">
    <property type="entry name" value="Elp3"/>
    <property type="match status" value="1"/>
</dbReference>
<comment type="caution">
    <text evidence="8">The sequence shown here is derived from an EMBL/GenBank/DDBJ whole genome shotgun (WGS) entry which is preliminary data.</text>
</comment>
<dbReference type="InterPro" id="IPR051198">
    <property type="entry name" value="BchE-like"/>
</dbReference>
<evidence type="ECO:0000256" key="4">
    <source>
        <dbReference type="ARBA" id="ARBA00023004"/>
    </source>
</evidence>
<dbReference type="RefSeq" id="WP_219535387.1">
    <property type="nucleotide sequence ID" value="NZ_JAHKRM010000026.1"/>
</dbReference>
<evidence type="ECO:0000259" key="6">
    <source>
        <dbReference type="PROSITE" id="PS51332"/>
    </source>
</evidence>
<evidence type="ECO:0000256" key="2">
    <source>
        <dbReference type="ARBA" id="ARBA00022691"/>
    </source>
</evidence>
<dbReference type="InterPro" id="IPR007197">
    <property type="entry name" value="rSAM"/>
</dbReference>
<dbReference type="PANTHER" id="PTHR43409">
    <property type="entry name" value="ANAEROBIC MAGNESIUM-PROTOPORPHYRIN IX MONOMETHYL ESTER CYCLASE-RELATED"/>
    <property type="match status" value="1"/>
</dbReference>
<name>A0ABW4GI75_9ACTN</name>
<keyword evidence="5" id="KW-0411">Iron-sulfur</keyword>
<dbReference type="Pfam" id="PF04055">
    <property type="entry name" value="Radical_SAM"/>
    <property type="match status" value="1"/>
</dbReference>